<reference evidence="1" key="1">
    <citation type="journal article" date="2014" name="Science">
        <title>Marine tubeworm metamorphosis induced by arrays of bacterial phage tail-like structures.</title>
        <authorList>
            <person name="Shikuma N.J."/>
            <person name="Pilhofer M."/>
            <person name="Weiss G.L."/>
            <person name="Hadfield M.G."/>
            <person name="Jensen G.J."/>
            <person name="Newman D.K."/>
        </authorList>
    </citation>
    <scope>NUCLEOTIDE SEQUENCE</scope>
    <source>
        <strain evidence="1">HI1</strain>
    </source>
</reference>
<dbReference type="AlphaFoldDB" id="A0A023Q177"/>
<protein>
    <submittedName>
        <fullName evidence="1">Uncharacterized protein</fullName>
    </submittedName>
</protein>
<organism evidence="1">
    <name type="scientific">Pseudoalteromonas luteoviolacea</name>
    <dbReference type="NCBI Taxonomy" id="43657"/>
    <lineage>
        <taxon>Bacteria</taxon>
        <taxon>Pseudomonadati</taxon>
        <taxon>Pseudomonadota</taxon>
        <taxon>Gammaproteobacteria</taxon>
        <taxon>Alteromonadales</taxon>
        <taxon>Pseudoalteromonadaceae</taxon>
        <taxon>Pseudoalteromonas</taxon>
    </lineage>
</organism>
<accession>A0A023Q177</accession>
<name>A0A023Q177_9GAMM</name>
<proteinExistence type="predicted"/>
<evidence type="ECO:0000313" key="1">
    <source>
        <dbReference type="EMBL" id="AHX39897.1"/>
    </source>
</evidence>
<dbReference type="EMBL" id="KF724688">
    <property type="protein sequence ID" value="AHX39897.1"/>
    <property type="molecule type" value="Genomic_DNA"/>
</dbReference>
<sequence length="38" mass="4060">MQKLCAHVTFFPSESNGWATHQQAIEIGKSIAAAGTNN</sequence>